<dbReference type="GO" id="GO:0046872">
    <property type="term" value="F:metal ion binding"/>
    <property type="evidence" value="ECO:0007669"/>
    <property type="project" value="UniProtKB-KW"/>
</dbReference>
<evidence type="ECO:0000313" key="3">
    <source>
        <dbReference type="EMBL" id="CAE6524475.1"/>
    </source>
</evidence>
<name>A0A8H3HLZ4_9AGAM</name>
<protein>
    <submittedName>
        <fullName evidence="3">Uncharacterized protein</fullName>
    </submittedName>
</protein>
<keyword evidence="2" id="KW-1133">Transmembrane helix</keyword>
<keyword evidence="1" id="KW-0479">Metal-binding</keyword>
<dbReference type="Proteomes" id="UP000663843">
    <property type="component" value="Unassembled WGS sequence"/>
</dbReference>
<dbReference type="EMBL" id="CAJMWT010007304">
    <property type="protein sequence ID" value="CAE6524475.1"/>
    <property type="molecule type" value="Genomic_DNA"/>
</dbReference>
<feature type="transmembrane region" description="Helical" evidence="2">
    <location>
        <begin position="122"/>
        <end position="139"/>
    </location>
</feature>
<sequence length="272" mass="29298">MDGVYVPLSPESSIDLAQREVLRLFYLTEISAILTFPVMILSWAPLPPHPTAYGAVLLAMTAIIQVVVARPIHISGIRELLFRFTIDVDLLVSLSVGTAYVFSTVACAFSIAEQPIPGTESYFETAVLVTLIMLGRLIASCARRRLTNAIAQLGSIQCTEAILVEKTQEGEQERTRIIPIGLVHVARRLASIALNIALVAFVGWTGVGVQHAYKLMGSERSEGVQRAVVDAIGYMVAIIVVSCTCALALCVPMVAVIAVAVGTRRGVLFKYA</sequence>
<gene>
    <name evidence="3" type="ORF">RDB_LOCUS169888</name>
</gene>
<evidence type="ECO:0000313" key="4">
    <source>
        <dbReference type="Proteomes" id="UP000663843"/>
    </source>
</evidence>
<proteinExistence type="predicted"/>
<feature type="transmembrane region" description="Helical" evidence="2">
    <location>
        <begin position="50"/>
        <end position="68"/>
    </location>
</feature>
<evidence type="ECO:0000256" key="2">
    <source>
        <dbReference type="SAM" id="Phobius"/>
    </source>
</evidence>
<accession>A0A8H3HLZ4</accession>
<feature type="transmembrane region" description="Helical" evidence="2">
    <location>
        <begin position="192"/>
        <end position="213"/>
    </location>
</feature>
<dbReference type="AlphaFoldDB" id="A0A8H3HLZ4"/>
<comment type="caution">
    <text evidence="3">The sequence shown here is derived from an EMBL/GenBank/DDBJ whole genome shotgun (WGS) entry which is preliminary data.</text>
</comment>
<dbReference type="PANTHER" id="PTHR46594">
    <property type="entry name" value="P-TYPE CATION-TRANSPORTING ATPASE"/>
    <property type="match status" value="1"/>
</dbReference>
<feature type="transmembrane region" description="Helical" evidence="2">
    <location>
        <begin position="24"/>
        <end position="44"/>
    </location>
</feature>
<reference evidence="3" key="1">
    <citation type="submission" date="2021-01" db="EMBL/GenBank/DDBJ databases">
        <authorList>
            <person name="Kaushik A."/>
        </authorList>
    </citation>
    <scope>NUCLEOTIDE SEQUENCE</scope>
    <source>
        <strain evidence="3">AG2-2IIIB</strain>
    </source>
</reference>
<dbReference type="PANTHER" id="PTHR46594:SF4">
    <property type="entry name" value="P-TYPE CATION-TRANSPORTING ATPASE"/>
    <property type="match status" value="1"/>
</dbReference>
<keyword evidence="2" id="KW-0812">Transmembrane</keyword>
<evidence type="ECO:0000256" key="1">
    <source>
        <dbReference type="ARBA" id="ARBA00022723"/>
    </source>
</evidence>
<feature type="transmembrane region" description="Helical" evidence="2">
    <location>
        <begin position="80"/>
        <end position="102"/>
    </location>
</feature>
<organism evidence="3 4">
    <name type="scientific">Rhizoctonia solani</name>
    <dbReference type="NCBI Taxonomy" id="456999"/>
    <lineage>
        <taxon>Eukaryota</taxon>
        <taxon>Fungi</taxon>
        <taxon>Dikarya</taxon>
        <taxon>Basidiomycota</taxon>
        <taxon>Agaricomycotina</taxon>
        <taxon>Agaricomycetes</taxon>
        <taxon>Cantharellales</taxon>
        <taxon>Ceratobasidiaceae</taxon>
        <taxon>Rhizoctonia</taxon>
    </lineage>
</organism>
<feature type="transmembrane region" description="Helical" evidence="2">
    <location>
        <begin position="233"/>
        <end position="261"/>
    </location>
</feature>
<keyword evidence="2" id="KW-0472">Membrane</keyword>